<dbReference type="GO" id="GO:0019450">
    <property type="term" value="P:L-cysteine catabolic process to pyruvate"/>
    <property type="evidence" value="ECO:0007669"/>
    <property type="project" value="TreeGrafter"/>
</dbReference>
<evidence type="ECO:0000313" key="3">
    <source>
        <dbReference type="EMBL" id="HJA07140.1"/>
    </source>
</evidence>
<dbReference type="PIRSF" id="PIRSF006054">
    <property type="entry name" value="UCP006054"/>
    <property type="match status" value="1"/>
</dbReference>
<comment type="caution">
    <text evidence="3">The sequence shown here is derived from an EMBL/GenBank/DDBJ whole genome shotgun (WGS) entry which is preliminary data.</text>
</comment>
<gene>
    <name evidence="3" type="ORF">H9798_08390</name>
</gene>
<dbReference type="InterPro" id="IPR021144">
    <property type="entry name" value="UPF0597"/>
</dbReference>
<dbReference type="Proteomes" id="UP000824223">
    <property type="component" value="Unassembled WGS sequence"/>
</dbReference>
<dbReference type="AlphaFoldDB" id="A0A9D2KJJ8"/>
<dbReference type="EMBL" id="DXAK01000043">
    <property type="protein sequence ID" value="HJA07140.1"/>
    <property type="molecule type" value="Genomic_DNA"/>
</dbReference>
<dbReference type="GO" id="GO:0080146">
    <property type="term" value="F:L-cysteine desulfhydrase activity"/>
    <property type="evidence" value="ECO:0007669"/>
    <property type="project" value="TreeGrafter"/>
</dbReference>
<evidence type="ECO:0000256" key="1">
    <source>
        <dbReference type="HAMAP-Rule" id="MF_01845"/>
    </source>
</evidence>
<dbReference type="Pfam" id="PF03313">
    <property type="entry name" value="SDH_alpha"/>
    <property type="match status" value="1"/>
</dbReference>
<proteinExistence type="inferred from homology"/>
<reference evidence="3" key="1">
    <citation type="journal article" date="2021" name="PeerJ">
        <title>Extensive microbial diversity within the chicken gut microbiome revealed by metagenomics and culture.</title>
        <authorList>
            <person name="Gilroy R."/>
            <person name="Ravi A."/>
            <person name="Getino M."/>
            <person name="Pursley I."/>
            <person name="Horton D.L."/>
            <person name="Alikhan N.F."/>
            <person name="Baker D."/>
            <person name="Gharbi K."/>
            <person name="Hall N."/>
            <person name="Watson M."/>
            <person name="Adriaenssens E.M."/>
            <person name="Foster-Nyarko E."/>
            <person name="Jarju S."/>
            <person name="Secka A."/>
            <person name="Antonio M."/>
            <person name="Oren A."/>
            <person name="Chaudhuri R.R."/>
            <person name="La Ragione R."/>
            <person name="Hildebrand F."/>
            <person name="Pallen M.J."/>
        </authorList>
    </citation>
    <scope>NUCLEOTIDE SEQUENCE</scope>
    <source>
        <strain evidence="3">ChiSjej2B20-11307</strain>
    </source>
</reference>
<protein>
    <recommendedName>
        <fullName evidence="1">UPF0597 protein H9798_08390</fullName>
    </recommendedName>
</protein>
<dbReference type="HAMAP" id="MF_01845">
    <property type="entry name" value="UPF0597"/>
    <property type="match status" value="1"/>
</dbReference>
<evidence type="ECO:0000313" key="4">
    <source>
        <dbReference type="Proteomes" id="UP000824223"/>
    </source>
</evidence>
<organism evidence="3 4">
    <name type="scientific">Candidatus Mediterraneibacter pullicola</name>
    <dbReference type="NCBI Taxonomy" id="2838682"/>
    <lineage>
        <taxon>Bacteria</taxon>
        <taxon>Bacillati</taxon>
        <taxon>Bacillota</taxon>
        <taxon>Clostridia</taxon>
        <taxon>Lachnospirales</taxon>
        <taxon>Lachnospiraceae</taxon>
        <taxon>Mediterraneibacter</taxon>
    </lineage>
</organism>
<dbReference type="PANTHER" id="PTHR30501">
    <property type="entry name" value="UPF0597 PROTEIN YHAM"/>
    <property type="match status" value="1"/>
</dbReference>
<reference evidence="3" key="2">
    <citation type="submission" date="2021-04" db="EMBL/GenBank/DDBJ databases">
        <authorList>
            <person name="Gilroy R."/>
        </authorList>
    </citation>
    <scope>NUCLEOTIDE SEQUENCE</scope>
    <source>
        <strain evidence="3">ChiSjej2B20-11307</strain>
    </source>
</reference>
<accession>A0A9D2KJJ8</accession>
<dbReference type="InterPro" id="IPR005130">
    <property type="entry name" value="Ser_deHydtase-like_asu"/>
</dbReference>
<name>A0A9D2KJJ8_9FIRM</name>
<feature type="domain" description="Serine dehydratase-like alpha subunit" evidence="2">
    <location>
        <begin position="87"/>
        <end position="415"/>
    </location>
</feature>
<keyword evidence="3" id="KW-0456">Lyase</keyword>
<dbReference type="PANTHER" id="PTHR30501:SF2">
    <property type="entry name" value="UPF0597 PROTEIN YHAM"/>
    <property type="match status" value="1"/>
</dbReference>
<comment type="similarity">
    <text evidence="1">Belongs to the UPF0597 family.</text>
</comment>
<evidence type="ECO:0000259" key="2">
    <source>
        <dbReference type="Pfam" id="PF03313"/>
    </source>
</evidence>
<sequence>MDSKLYQDYLHILKKELVPALGCTEPIALAYAAAKCRETLGVFPEKVEALCSGNIIKNVKGVTVPNSGGLKGIEAAVILGIIGGDAEKDLEVLQNITDEDRARTKELIENGFCTCSLKEGVANLFIEVRAEGGGNQASVRLEHEHTNITHIVRNGKVIFEDTHTYEDNQADKSSLNIRDIVTFADEVCIDDVKDILSRQIQCNYAISEEGLKKPWGAGIGHFAKEQGEDVRWKAIARAAAGSDARMSGCPLPVIINSGSGNQGMTCSLPVIEYAYVTGKSEEQLYRALCVSNLIAQDQKRYIGALSAYCGVVCAAAASGAAITYLAGGTMEQIENTVVNTIANIGGMVCDGAKPSCASKIYSALQAAFLGHDMAMKGIRFEAGDGLVMESAEDTVKAVGHVGREGMRQTDIEILNLMIGKTRV</sequence>